<evidence type="ECO:0000259" key="5">
    <source>
        <dbReference type="Pfam" id="PF21365"/>
    </source>
</evidence>
<feature type="domain" description="Glycosyl hydrolase family 31 C-terminal" evidence="5">
    <location>
        <begin position="603"/>
        <end position="682"/>
    </location>
</feature>
<accession>A0ABV3EK59</accession>
<dbReference type="Gene3D" id="3.20.20.80">
    <property type="entry name" value="Glycosidases"/>
    <property type="match status" value="1"/>
</dbReference>
<gene>
    <name evidence="6" type="ORF">AB0D95_04750</name>
</gene>
<reference evidence="6 7" key="1">
    <citation type="submission" date="2024-06" db="EMBL/GenBank/DDBJ databases">
        <title>The Natural Products Discovery Center: Release of the First 8490 Sequenced Strains for Exploring Actinobacteria Biosynthetic Diversity.</title>
        <authorList>
            <person name="Kalkreuter E."/>
            <person name="Kautsar S.A."/>
            <person name="Yang D."/>
            <person name="Bader C.D."/>
            <person name="Teijaro C.N."/>
            <person name="Fluegel L."/>
            <person name="Davis C.M."/>
            <person name="Simpson J.R."/>
            <person name="Lauterbach L."/>
            <person name="Steele A.D."/>
            <person name="Gui C."/>
            <person name="Meng S."/>
            <person name="Li G."/>
            <person name="Viehrig K."/>
            <person name="Ye F."/>
            <person name="Su P."/>
            <person name="Kiefer A.F."/>
            <person name="Nichols A."/>
            <person name="Cepeda A.J."/>
            <person name="Yan W."/>
            <person name="Fan B."/>
            <person name="Jiang Y."/>
            <person name="Adhikari A."/>
            <person name="Zheng C.-J."/>
            <person name="Schuster L."/>
            <person name="Cowan T.M."/>
            <person name="Smanski M.J."/>
            <person name="Chevrette M.G."/>
            <person name="De Carvalho L.P.S."/>
            <person name="Shen B."/>
        </authorList>
    </citation>
    <scope>NUCLEOTIDE SEQUENCE [LARGE SCALE GENOMIC DNA]</scope>
    <source>
        <strain evidence="6 7">NPDC048117</strain>
    </source>
</reference>
<dbReference type="RefSeq" id="WP_359268993.1">
    <property type="nucleotide sequence ID" value="NZ_JBEZNA010000006.1"/>
</dbReference>
<organism evidence="6 7">
    <name type="scientific">Streptomyces chilikensis</name>
    <dbReference type="NCBI Taxonomy" id="1194079"/>
    <lineage>
        <taxon>Bacteria</taxon>
        <taxon>Bacillati</taxon>
        <taxon>Actinomycetota</taxon>
        <taxon>Actinomycetes</taxon>
        <taxon>Kitasatosporales</taxon>
        <taxon>Streptomycetaceae</taxon>
        <taxon>Streptomyces</taxon>
    </lineage>
</organism>
<keyword evidence="2" id="KW-0378">Hydrolase</keyword>
<dbReference type="EMBL" id="JBEZNA010000006">
    <property type="protein sequence ID" value="MEU9576582.1"/>
    <property type="molecule type" value="Genomic_DNA"/>
</dbReference>
<evidence type="ECO:0000256" key="1">
    <source>
        <dbReference type="ARBA" id="ARBA00007806"/>
    </source>
</evidence>
<dbReference type="CDD" id="cd14752">
    <property type="entry name" value="GH31_N"/>
    <property type="match status" value="1"/>
</dbReference>
<dbReference type="PANTHER" id="PTHR43863:SF2">
    <property type="entry name" value="MALTASE-GLUCOAMYLASE"/>
    <property type="match status" value="1"/>
</dbReference>
<dbReference type="InterPro" id="IPR017853">
    <property type="entry name" value="GH"/>
</dbReference>
<dbReference type="SUPFAM" id="SSF74650">
    <property type="entry name" value="Galactose mutarotase-like"/>
    <property type="match status" value="1"/>
</dbReference>
<evidence type="ECO:0000256" key="3">
    <source>
        <dbReference type="SAM" id="MobiDB-lite"/>
    </source>
</evidence>
<comment type="caution">
    <text evidence="6">The sequence shown here is derived from an EMBL/GenBank/DDBJ whole genome shotgun (WGS) entry which is preliminary data.</text>
</comment>
<sequence>MTVRIDPFVTAEPEPGAGAGALRVTFASGRAVRVECSVPVDGVLRLRTDGLPGPGGRSGPDRDPEGPCSRATGAADPVLLDLPHRPARLARVAGGTEITGPGVRAVWESGRDGGGGSPGLRFGAFRRFCEPEGDTLPFTAGCLLDDGCPAGWAETVHLAPDSAVHGGGESYQGPNLRGRHRALRNVEENRAAGRDSAYLNVPLLWSDAGWGLFAHAGGPVRADLGATHAEAALVEIRSSALDLFLVSGDAPTVLARYRALTGRPYRPPEWVFGVWMCRSSYFTAEEMVRTADGLREAGCPVGLMHVDEWASEAVLETASWNTGADRDRFPAGWARPLHERGIRTSLWINPYVEQGTSLADDLVSRGFLLLGPDGRPVPTSGSPRTYLVDFLNARARQWWCERLARTLREEGASAVLADFGEEIPEEAVFADGSRGVDRRDTYGLFYQDTVVEAGRRVHGDAFVSVHRSGTAGSQRTAVHWAGDLPSTWTGLVSAVRALLSMSLSGFSVVAHDAGGYWTPDSFARAHELRRTMTPDAVPADVEPELYGRWAQWAAFSPVMRFHGMGRREPTAYPEPVRGAVLDACRLRPRLSGYLAEAAGEPLPLMRPMPLAVPGDRDARDADLQYLLGPDVLVAPVLEPGGERTFYVPSGVWLPLMGCPPLQGPGWRTVLCAADEFPAYVRAERGVDGVLTGAKS</sequence>
<feature type="region of interest" description="Disordered" evidence="3">
    <location>
        <begin position="46"/>
        <end position="74"/>
    </location>
</feature>
<dbReference type="InterPro" id="IPR013780">
    <property type="entry name" value="Glyco_hydro_b"/>
</dbReference>
<evidence type="ECO:0000313" key="7">
    <source>
        <dbReference type="Proteomes" id="UP001551584"/>
    </source>
</evidence>
<proteinExistence type="inferred from homology"/>
<dbReference type="PANTHER" id="PTHR43863">
    <property type="entry name" value="HYDROLASE, PUTATIVE (AFU_ORTHOLOGUE AFUA_1G03140)-RELATED"/>
    <property type="match status" value="1"/>
</dbReference>
<dbReference type="InterPro" id="IPR011013">
    <property type="entry name" value="Gal_mutarotase_sf_dom"/>
</dbReference>
<dbReference type="SUPFAM" id="SSF51445">
    <property type="entry name" value="(Trans)glycosidases"/>
    <property type="match status" value="1"/>
</dbReference>
<feature type="domain" description="Glycoside hydrolase family 31 TIM barrel" evidence="4">
    <location>
        <begin position="265"/>
        <end position="594"/>
    </location>
</feature>
<evidence type="ECO:0000313" key="6">
    <source>
        <dbReference type="EMBL" id="MEU9576582.1"/>
    </source>
</evidence>
<dbReference type="SUPFAM" id="SSF51011">
    <property type="entry name" value="Glycosyl hydrolase domain"/>
    <property type="match status" value="1"/>
</dbReference>
<dbReference type="InterPro" id="IPR000322">
    <property type="entry name" value="Glyco_hydro_31_TIM"/>
</dbReference>
<evidence type="ECO:0000256" key="2">
    <source>
        <dbReference type="RuleBase" id="RU361185"/>
    </source>
</evidence>
<dbReference type="InterPro" id="IPR048395">
    <property type="entry name" value="Glyco_hydro_31_C"/>
</dbReference>
<dbReference type="InterPro" id="IPR051816">
    <property type="entry name" value="Glycosyl_Hydrolase_31"/>
</dbReference>
<dbReference type="Pfam" id="PF21365">
    <property type="entry name" value="Glyco_hydro_31_3rd"/>
    <property type="match status" value="1"/>
</dbReference>
<dbReference type="Gene3D" id="2.60.40.1760">
    <property type="entry name" value="glycosyl hydrolase (family 31)"/>
    <property type="match status" value="1"/>
</dbReference>
<dbReference type="Gene3D" id="2.60.40.1180">
    <property type="entry name" value="Golgi alpha-mannosidase II"/>
    <property type="match status" value="1"/>
</dbReference>
<dbReference type="Pfam" id="PF01055">
    <property type="entry name" value="Glyco_hydro_31_2nd"/>
    <property type="match status" value="1"/>
</dbReference>
<keyword evidence="7" id="KW-1185">Reference proteome</keyword>
<dbReference type="Proteomes" id="UP001551584">
    <property type="component" value="Unassembled WGS sequence"/>
</dbReference>
<comment type="similarity">
    <text evidence="1 2">Belongs to the glycosyl hydrolase 31 family.</text>
</comment>
<keyword evidence="2" id="KW-0326">Glycosidase</keyword>
<evidence type="ECO:0000259" key="4">
    <source>
        <dbReference type="Pfam" id="PF01055"/>
    </source>
</evidence>
<protein>
    <submittedName>
        <fullName evidence="6">TIM-barrel domain-containing protein</fullName>
    </submittedName>
</protein>
<name>A0ABV3EK59_9ACTN</name>